<name>A0A914XN78_9BILA</name>
<accession>A0A914XN78</accession>
<keyword evidence="1" id="KW-1185">Reference proteome</keyword>
<reference evidence="2" key="1">
    <citation type="submission" date="2022-11" db="UniProtKB">
        <authorList>
            <consortium name="WormBaseParasite"/>
        </authorList>
    </citation>
    <scope>IDENTIFICATION</scope>
</reference>
<dbReference type="AlphaFoldDB" id="A0A914XN78"/>
<evidence type="ECO:0000313" key="1">
    <source>
        <dbReference type="Proteomes" id="UP000887566"/>
    </source>
</evidence>
<protein>
    <submittedName>
        <fullName evidence="2">MULE transposase domain-containing protein</fullName>
    </submittedName>
</protein>
<organism evidence="1 2">
    <name type="scientific">Plectus sambesii</name>
    <dbReference type="NCBI Taxonomy" id="2011161"/>
    <lineage>
        <taxon>Eukaryota</taxon>
        <taxon>Metazoa</taxon>
        <taxon>Ecdysozoa</taxon>
        <taxon>Nematoda</taxon>
        <taxon>Chromadorea</taxon>
        <taxon>Plectida</taxon>
        <taxon>Plectina</taxon>
        <taxon>Plectoidea</taxon>
        <taxon>Plectidae</taxon>
        <taxon>Plectus</taxon>
    </lineage>
</organism>
<sequence length="146" mass="16885">MSPVFAALKERHPNLRPQFYMSDCADAFWNSWRAVFEVEGVTRLYCIWHVWRAWNAHIMKVVDDARRSQLREMLLKLTQASTPHAFYSLYNTYAEIMNSKEYMLKDQNKKPRSLANTSQKNMSSTTVANCGLVSAAWAQISLPTCT</sequence>
<dbReference type="Proteomes" id="UP000887566">
    <property type="component" value="Unplaced"/>
</dbReference>
<evidence type="ECO:0000313" key="2">
    <source>
        <dbReference type="WBParaSite" id="PSAMB.scaffold8702size5903.g31719.t1"/>
    </source>
</evidence>
<dbReference type="WBParaSite" id="PSAMB.scaffold8702size5903.g31719.t1">
    <property type="protein sequence ID" value="PSAMB.scaffold8702size5903.g31719.t1"/>
    <property type="gene ID" value="PSAMB.scaffold8702size5903.g31719"/>
</dbReference>
<proteinExistence type="predicted"/>